<dbReference type="AlphaFoldDB" id="A5ZU88"/>
<evidence type="ECO:0000313" key="8">
    <source>
        <dbReference type="EMBL" id="EDM86915.1"/>
    </source>
</evidence>
<comment type="caution">
    <text evidence="8">The sequence shown here is derived from an EMBL/GenBank/DDBJ whole genome shotgun (WGS) entry which is preliminary data.</text>
</comment>
<keyword evidence="6" id="KW-0472">Membrane</keyword>
<keyword evidence="5" id="KW-0902">Two-component regulatory system</keyword>
<reference evidence="8 9" key="1">
    <citation type="submission" date="2007-03" db="EMBL/GenBank/DDBJ databases">
        <authorList>
            <person name="Fulton L."/>
            <person name="Clifton S."/>
            <person name="Fulton B."/>
            <person name="Xu J."/>
            <person name="Minx P."/>
            <person name="Pepin K.H."/>
            <person name="Johnson M."/>
            <person name="Thiruvilangam P."/>
            <person name="Bhonagiri V."/>
            <person name="Nash W.E."/>
            <person name="Mardis E.R."/>
            <person name="Wilson R.K."/>
        </authorList>
    </citation>
    <scope>NUCLEOTIDE SEQUENCE [LARGE SCALE GENOMIC DNA]</scope>
    <source>
        <strain evidence="8 9">ATCC 29174</strain>
    </source>
</reference>
<keyword evidence="6" id="KW-1133">Transmembrane helix</keyword>
<keyword evidence="6" id="KW-0812">Transmembrane</keyword>
<evidence type="ECO:0000259" key="7">
    <source>
        <dbReference type="Pfam" id="PF00512"/>
    </source>
</evidence>
<evidence type="ECO:0000256" key="5">
    <source>
        <dbReference type="ARBA" id="ARBA00023012"/>
    </source>
</evidence>
<dbReference type="PANTHER" id="PTHR43711:SF1">
    <property type="entry name" value="HISTIDINE KINASE 1"/>
    <property type="match status" value="1"/>
</dbReference>
<dbReference type="CDD" id="cd00082">
    <property type="entry name" value="HisKA"/>
    <property type="match status" value="1"/>
</dbReference>
<protein>
    <recommendedName>
        <fullName evidence="2">histidine kinase</fullName>
        <ecNumber evidence="2">2.7.13.3</ecNumber>
    </recommendedName>
</protein>
<evidence type="ECO:0000313" key="9">
    <source>
        <dbReference type="Proteomes" id="UP000006002"/>
    </source>
</evidence>
<dbReference type="Proteomes" id="UP000006002">
    <property type="component" value="Unassembled WGS sequence"/>
</dbReference>
<dbReference type="eggNOG" id="COG2205">
    <property type="taxonomic scope" value="Bacteria"/>
</dbReference>
<gene>
    <name evidence="8" type="ORF">RUMOBE_02571</name>
</gene>
<dbReference type="HOGENOM" id="CLU_2462926_0_0_9"/>
<keyword evidence="3" id="KW-0808">Transferase</keyword>
<evidence type="ECO:0000256" key="4">
    <source>
        <dbReference type="ARBA" id="ARBA00022777"/>
    </source>
</evidence>
<keyword evidence="4" id="KW-0418">Kinase</keyword>
<dbReference type="EC" id="2.7.13.3" evidence="2"/>
<dbReference type="EMBL" id="AAVO02000011">
    <property type="protein sequence ID" value="EDM86915.1"/>
    <property type="molecule type" value="Genomic_DNA"/>
</dbReference>
<reference evidence="8 9" key="2">
    <citation type="submission" date="2007-04" db="EMBL/GenBank/DDBJ databases">
        <title>Draft genome sequence of Ruminococcus obeum (ATCC 29174).</title>
        <authorList>
            <person name="Sudarsanam P."/>
            <person name="Ley R."/>
            <person name="Guruge J."/>
            <person name="Turnbaugh P.J."/>
            <person name="Mahowald M."/>
            <person name="Liep D."/>
            <person name="Gordon J."/>
        </authorList>
    </citation>
    <scope>NUCLEOTIDE SEQUENCE [LARGE SCALE GENOMIC DNA]</scope>
    <source>
        <strain evidence="8 9">ATCC 29174</strain>
    </source>
</reference>
<dbReference type="InterPro" id="IPR003661">
    <property type="entry name" value="HisK_dim/P_dom"/>
</dbReference>
<name>A5ZU88_9FIRM</name>
<evidence type="ECO:0000256" key="1">
    <source>
        <dbReference type="ARBA" id="ARBA00000085"/>
    </source>
</evidence>
<dbReference type="SUPFAM" id="SSF47384">
    <property type="entry name" value="Homodimeric domain of signal transducing histidine kinase"/>
    <property type="match status" value="1"/>
</dbReference>
<dbReference type="PANTHER" id="PTHR43711">
    <property type="entry name" value="TWO-COMPONENT HISTIDINE KINASE"/>
    <property type="match status" value="1"/>
</dbReference>
<dbReference type="InterPro" id="IPR036097">
    <property type="entry name" value="HisK_dim/P_sf"/>
</dbReference>
<sequence>MTLQDVLAEYAGLGIVVSLVIIFVLLLLVYSLSVSRKKQMEALKEAQNANAANIAKTTFLNHMSHDIRTPMNAIIGFTDIAMKKKILM</sequence>
<evidence type="ECO:0000256" key="2">
    <source>
        <dbReference type="ARBA" id="ARBA00012438"/>
    </source>
</evidence>
<dbReference type="InterPro" id="IPR050736">
    <property type="entry name" value="Sensor_HK_Regulatory"/>
</dbReference>
<evidence type="ECO:0000256" key="3">
    <source>
        <dbReference type="ARBA" id="ARBA00022679"/>
    </source>
</evidence>
<dbReference type="GO" id="GO:0000155">
    <property type="term" value="F:phosphorelay sensor kinase activity"/>
    <property type="evidence" value="ECO:0007669"/>
    <property type="project" value="InterPro"/>
</dbReference>
<dbReference type="Gene3D" id="1.10.287.130">
    <property type="match status" value="1"/>
</dbReference>
<comment type="catalytic activity">
    <reaction evidence="1">
        <text>ATP + protein L-histidine = ADP + protein N-phospho-L-histidine.</text>
        <dbReference type="EC" id="2.7.13.3"/>
    </reaction>
</comment>
<proteinExistence type="predicted"/>
<dbReference type="Pfam" id="PF00512">
    <property type="entry name" value="HisKA"/>
    <property type="match status" value="1"/>
</dbReference>
<accession>A5ZU88</accession>
<evidence type="ECO:0000256" key="6">
    <source>
        <dbReference type="SAM" id="Phobius"/>
    </source>
</evidence>
<organism evidence="8 9">
    <name type="scientific">Blautia obeum ATCC 29174</name>
    <dbReference type="NCBI Taxonomy" id="411459"/>
    <lineage>
        <taxon>Bacteria</taxon>
        <taxon>Bacillati</taxon>
        <taxon>Bacillota</taxon>
        <taxon>Clostridia</taxon>
        <taxon>Lachnospirales</taxon>
        <taxon>Lachnospiraceae</taxon>
        <taxon>Blautia</taxon>
    </lineage>
</organism>
<feature type="transmembrane region" description="Helical" evidence="6">
    <location>
        <begin position="12"/>
        <end position="32"/>
    </location>
</feature>
<feature type="domain" description="Signal transduction histidine kinase dimerisation/phosphoacceptor" evidence="7">
    <location>
        <begin position="55"/>
        <end position="82"/>
    </location>
</feature>